<dbReference type="InterPro" id="IPR011006">
    <property type="entry name" value="CheY-like_superfamily"/>
</dbReference>
<keyword evidence="3" id="KW-1185">Reference proteome</keyword>
<feature type="coiled-coil region" evidence="1">
    <location>
        <begin position="119"/>
        <end position="146"/>
    </location>
</feature>
<gene>
    <name evidence="2" type="ORF">ACFPPD_07030</name>
</gene>
<dbReference type="Gene3D" id="3.40.50.2300">
    <property type="match status" value="1"/>
</dbReference>
<comment type="caution">
    <text evidence="2">The sequence shown here is derived from an EMBL/GenBank/DDBJ whole genome shotgun (WGS) entry which is preliminary data.</text>
</comment>
<proteinExistence type="predicted"/>
<name>A0ABW0LRU0_9BACL</name>
<organism evidence="2 3">
    <name type="scientific">Cohnella suwonensis</name>
    <dbReference type="NCBI Taxonomy" id="696072"/>
    <lineage>
        <taxon>Bacteria</taxon>
        <taxon>Bacillati</taxon>
        <taxon>Bacillota</taxon>
        <taxon>Bacilli</taxon>
        <taxon>Bacillales</taxon>
        <taxon>Paenibacillaceae</taxon>
        <taxon>Cohnella</taxon>
    </lineage>
</organism>
<reference evidence="3" key="1">
    <citation type="journal article" date="2019" name="Int. J. Syst. Evol. Microbiol.">
        <title>The Global Catalogue of Microorganisms (GCM) 10K type strain sequencing project: providing services to taxonomists for standard genome sequencing and annotation.</title>
        <authorList>
            <consortium name="The Broad Institute Genomics Platform"/>
            <consortium name="The Broad Institute Genome Sequencing Center for Infectious Disease"/>
            <person name="Wu L."/>
            <person name="Ma J."/>
        </authorList>
    </citation>
    <scope>NUCLEOTIDE SEQUENCE [LARGE SCALE GENOMIC DNA]</scope>
    <source>
        <strain evidence="3">CCUG 57113</strain>
    </source>
</reference>
<evidence type="ECO:0000313" key="3">
    <source>
        <dbReference type="Proteomes" id="UP001596105"/>
    </source>
</evidence>
<accession>A0ABW0LRU0</accession>
<dbReference type="EMBL" id="JBHSMH010000012">
    <property type="protein sequence ID" value="MFC5468468.1"/>
    <property type="molecule type" value="Genomic_DNA"/>
</dbReference>
<evidence type="ECO:0000256" key="1">
    <source>
        <dbReference type="SAM" id="Coils"/>
    </source>
</evidence>
<dbReference type="Proteomes" id="UP001596105">
    <property type="component" value="Unassembled WGS sequence"/>
</dbReference>
<protein>
    <submittedName>
        <fullName evidence="2">Response regulator transcription factor</fullName>
    </submittedName>
</protein>
<evidence type="ECO:0000313" key="2">
    <source>
        <dbReference type="EMBL" id="MFC5468468.1"/>
    </source>
</evidence>
<keyword evidence="1" id="KW-0175">Coiled coil</keyword>
<dbReference type="SUPFAM" id="SSF52172">
    <property type="entry name" value="CheY-like"/>
    <property type="match status" value="1"/>
</dbReference>
<dbReference type="RefSeq" id="WP_209748773.1">
    <property type="nucleotide sequence ID" value="NZ_JBHSMH010000012.1"/>
</dbReference>
<sequence length="207" mass="24085">MYKIAYIDDQDGQIRKVQRTVSADEIEASEIDLSTNPEEVIQQIIESDFDAVLIDYKLNETRADIHYSGADLARLLGQTLYNFPYFLLTSHSNDAEEEAEDVHRVYDRAEFYQNPQKLNRRIKMSIDHYRREIEKSETRLEELKAKESLSLLEEEELISLDDFLEKSISQGGKIPKELKKTSHIDKMNELLSAAQMILGEVKRQNDK</sequence>